<organism evidence="1">
    <name type="scientific">marine sediment metagenome</name>
    <dbReference type="NCBI Taxonomy" id="412755"/>
    <lineage>
        <taxon>unclassified sequences</taxon>
        <taxon>metagenomes</taxon>
        <taxon>ecological metagenomes</taxon>
    </lineage>
</organism>
<dbReference type="Pfam" id="PF02073">
    <property type="entry name" value="Peptidase_M29"/>
    <property type="match status" value="1"/>
</dbReference>
<dbReference type="AlphaFoldDB" id="A0A0F9DS99"/>
<protein>
    <recommendedName>
        <fullName evidence="2">Aminopeptidase</fullName>
    </recommendedName>
</protein>
<gene>
    <name evidence="1" type="ORF">LCGC14_2163060</name>
</gene>
<dbReference type="EMBL" id="LAZR01027783">
    <property type="protein sequence ID" value="KKL64634.1"/>
    <property type="molecule type" value="Genomic_DNA"/>
</dbReference>
<comment type="caution">
    <text evidence="1">The sequence shown here is derived from an EMBL/GenBank/DDBJ whole genome shotgun (WGS) entry which is preliminary data.</text>
</comment>
<dbReference type="Gene3D" id="3.40.1830.10">
    <property type="entry name" value="Thermophilic metalloprotease (M29)"/>
    <property type="match status" value="1"/>
</dbReference>
<feature type="non-terminal residue" evidence="1">
    <location>
        <position position="71"/>
    </location>
</feature>
<name>A0A0F9DS99_9ZZZZ</name>
<accession>A0A0F9DS99</accession>
<evidence type="ECO:0000313" key="1">
    <source>
        <dbReference type="EMBL" id="KKL64634.1"/>
    </source>
</evidence>
<dbReference type="GO" id="GO:0006508">
    <property type="term" value="P:proteolysis"/>
    <property type="evidence" value="ECO:0007669"/>
    <property type="project" value="InterPro"/>
</dbReference>
<sequence length="71" mass="8181">MSSEFDQNLGEKILKVGLNLQKGQRLLIYSMRSTPLLELAPFVELITKKAYQMGAKFVEVIWNDPQLDLIR</sequence>
<dbReference type="GO" id="GO:0004177">
    <property type="term" value="F:aminopeptidase activity"/>
    <property type="evidence" value="ECO:0007669"/>
    <property type="project" value="InterPro"/>
</dbReference>
<evidence type="ECO:0008006" key="2">
    <source>
        <dbReference type="Google" id="ProtNLM"/>
    </source>
</evidence>
<dbReference type="SUPFAM" id="SSF144052">
    <property type="entry name" value="Thermophilic metalloprotease-like"/>
    <property type="match status" value="1"/>
</dbReference>
<reference evidence="1" key="1">
    <citation type="journal article" date="2015" name="Nature">
        <title>Complex archaea that bridge the gap between prokaryotes and eukaryotes.</title>
        <authorList>
            <person name="Spang A."/>
            <person name="Saw J.H."/>
            <person name="Jorgensen S.L."/>
            <person name="Zaremba-Niedzwiedzka K."/>
            <person name="Martijn J."/>
            <person name="Lind A.E."/>
            <person name="van Eijk R."/>
            <person name="Schleper C."/>
            <person name="Guy L."/>
            <person name="Ettema T.J."/>
        </authorList>
    </citation>
    <scope>NUCLEOTIDE SEQUENCE</scope>
</reference>
<proteinExistence type="predicted"/>
<dbReference type="InterPro" id="IPR035097">
    <property type="entry name" value="M29_N-terminal"/>
</dbReference>
<dbReference type="InterPro" id="IPR000787">
    <property type="entry name" value="Peptidase_M29"/>
</dbReference>